<feature type="compositionally biased region" description="Low complexity" evidence="11">
    <location>
        <begin position="561"/>
        <end position="572"/>
    </location>
</feature>
<keyword evidence="5" id="KW-0378">Hydrolase</keyword>
<comment type="caution">
    <text evidence="12">The sequence shown here is derived from an EMBL/GenBank/DDBJ whole genome shotgun (WGS) entry which is preliminary data.</text>
</comment>
<keyword evidence="4" id="KW-0227">DNA damage</keyword>
<accession>A0AAV4ZZK6</accession>
<evidence type="ECO:0000256" key="7">
    <source>
        <dbReference type="ARBA" id="ARBA00023204"/>
    </source>
</evidence>
<dbReference type="GO" id="GO:0017005">
    <property type="term" value="F:3'-tyrosyl-DNA phosphodiesterase activity"/>
    <property type="evidence" value="ECO:0007669"/>
    <property type="project" value="TreeGrafter"/>
</dbReference>
<evidence type="ECO:0000256" key="3">
    <source>
        <dbReference type="ARBA" id="ARBA00022722"/>
    </source>
</evidence>
<feature type="compositionally biased region" description="Polar residues" evidence="11">
    <location>
        <begin position="43"/>
        <end position="74"/>
    </location>
</feature>
<evidence type="ECO:0000313" key="13">
    <source>
        <dbReference type="Proteomes" id="UP001050691"/>
    </source>
</evidence>
<reference evidence="12" key="1">
    <citation type="submission" date="2021-10" db="EMBL/GenBank/DDBJ databases">
        <title>De novo Genome Assembly of Clathrus columnatus (Basidiomycota, Fungi) Using Illumina and Nanopore Sequence Data.</title>
        <authorList>
            <person name="Ogiso-Tanaka E."/>
            <person name="Itagaki H."/>
            <person name="Hosoya T."/>
            <person name="Hosaka K."/>
        </authorList>
    </citation>
    <scope>NUCLEOTIDE SEQUENCE</scope>
    <source>
        <strain evidence="12">MO-923</strain>
    </source>
</reference>
<dbReference type="GO" id="GO:0003690">
    <property type="term" value="F:double-stranded DNA binding"/>
    <property type="evidence" value="ECO:0007669"/>
    <property type="project" value="TreeGrafter"/>
</dbReference>
<dbReference type="Proteomes" id="UP001050691">
    <property type="component" value="Unassembled WGS sequence"/>
</dbReference>
<evidence type="ECO:0000256" key="9">
    <source>
        <dbReference type="PIRSR" id="PIRSR610347-1"/>
    </source>
</evidence>
<dbReference type="PANTHER" id="PTHR12415:SF0">
    <property type="entry name" value="TYROSYL-DNA PHOSPHODIESTERASE 1"/>
    <property type="match status" value="1"/>
</dbReference>
<feature type="active site" description="Nucleophile" evidence="9">
    <location>
        <position position="252"/>
    </location>
</feature>
<evidence type="ECO:0000256" key="10">
    <source>
        <dbReference type="PIRSR" id="PIRSR610347-2"/>
    </source>
</evidence>
<dbReference type="EMBL" id="BPWL01000001">
    <property type="protein sequence ID" value="GJJ05818.1"/>
    <property type="molecule type" value="Genomic_DNA"/>
</dbReference>
<keyword evidence="3" id="KW-0540">Nuclease</keyword>
<evidence type="ECO:0000256" key="11">
    <source>
        <dbReference type="SAM" id="MobiDB-lite"/>
    </source>
</evidence>
<comment type="subcellular location">
    <subcellularLocation>
        <location evidence="1">Nucleus</location>
    </subcellularLocation>
</comment>
<dbReference type="GO" id="GO:0005634">
    <property type="term" value="C:nucleus"/>
    <property type="evidence" value="ECO:0007669"/>
    <property type="project" value="UniProtKB-SubCell"/>
</dbReference>
<evidence type="ECO:0000256" key="2">
    <source>
        <dbReference type="ARBA" id="ARBA00010205"/>
    </source>
</evidence>
<comment type="similarity">
    <text evidence="2">Belongs to the tyrosyl-DNA phosphodiesterase family.</text>
</comment>
<dbReference type="GO" id="GO:0004527">
    <property type="term" value="F:exonuclease activity"/>
    <property type="evidence" value="ECO:0007669"/>
    <property type="project" value="UniProtKB-KW"/>
</dbReference>
<feature type="region of interest" description="Disordered" evidence="11">
    <location>
        <begin position="561"/>
        <end position="582"/>
    </location>
</feature>
<evidence type="ECO:0000256" key="5">
    <source>
        <dbReference type="ARBA" id="ARBA00022801"/>
    </source>
</evidence>
<dbReference type="GO" id="GO:0006281">
    <property type="term" value="P:DNA repair"/>
    <property type="evidence" value="ECO:0007669"/>
    <property type="project" value="UniProtKB-KW"/>
</dbReference>
<dbReference type="CDD" id="cd09122">
    <property type="entry name" value="PLDc_Tdp1_1"/>
    <property type="match status" value="1"/>
</dbReference>
<protein>
    <recommendedName>
        <fullName evidence="14">Tyrosyl-DNA phosphodiesterase</fullName>
    </recommendedName>
</protein>
<dbReference type="Pfam" id="PF06087">
    <property type="entry name" value="Tyr-DNA_phospho"/>
    <property type="match status" value="1"/>
</dbReference>
<evidence type="ECO:0000256" key="4">
    <source>
        <dbReference type="ARBA" id="ARBA00022763"/>
    </source>
</evidence>
<gene>
    <name evidence="12" type="ORF">Clacol_000005</name>
</gene>
<dbReference type="InterPro" id="IPR010347">
    <property type="entry name" value="Tdp1"/>
</dbReference>
<feature type="binding site" evidence="10">
    <location>
        <position position="254"/>
    </location>
    <ligand>
        <name>substrate</name>
    </ligand>
</feature>
<evidence type="ECO:0000256" key="8">
    <source>
        <dbReference type="ARBA" id="ARBA00023242"/>
    </source>
</evidence>
<dbReference type="SUPFAM" id="SSF56024">
    <property type="entry name" value="Phospholipase D/nuclease"/>
    <property type="match status" value="3"/>
</dbReference>
<dbReference type="PANTHER" id="PTHR12415">
    <property type="entry name" value="TYROSYL-DNA PHOSPHODIESTERASE 1"/>
    <property type="match status" value="1"/>
</dbReference>
<proteinExistence type="inferred from homology"/>
<keyword evidence="8" id="KW-0539">Nucleus</keyword>
<feature type="compositionally biased region" description="Low complexity" evidence="11">
    <location>
        <begin position="128"/>
        <end position="149"/>
    </location>
</feature>
<keyword evidence="7" id="KW-0234">DNA repair</keyword>
<name>A0AAV4ZZK6_9AGAM</name>
<dbReference type="AlphaFoldDB" id="A0AAV4ZZK6"/>
<dbReference type="Gene3D" id="3.30.870.10">
    <property type="entry name" value="Endonuclease Chain A"/>
    <property type="match status" value="3"/>
</dbReference>
<feature type="region of interest" description="Disordered" evidence="11">
    <location>
        <begin position="1"/>
        <end position="149"/>
    </location>
</feature>
<keyword evidence="6" id="KW-0269">Exonuclease</keyword>
<evidence type="ECO:0008006" key="14">
    <source>
        <dbReference type="Google" id="ProtNLM"/>
    </source>
</evidence>
<evidence type="ECO:0000313" key="12">
    <source>
        <dbReference type="EMBL" id="GJJ05818.1"/>
    </source>
</evidence>
<evidence type="ECO:0000256" key="1">
    <source>
        <dbReference type="ARBA" id="ARBA00004123"/>
    </source>
</evidence>
<keyword evidence="13" id="KW-1185">Reference proteome</keyword>
<sequence length="834" mass="94742">MNSDDEDLKLMEEANRTKSRLQTNKKSQREEPIIISSDEEDQPQATVSNPALFTTIIPQNHNHPQPNAFLSQRAQLEAERLARSQQRMAQSMGEASPSKTVTKRKPDDEEDPFEKEISHSSTKKSKFSVSGSSNNVINSASSSSSKATASGSSLYFWDGELRQTANAHVEHGKDKRPVFRLNEILGEKSDLSFAILSAYVTQVSWIYSLMPQDIPVILVGQPDATGTTSVHNILPHWVRVTPFLRGGRGCMHIKLLLLFYKSGRLRIVIPTANFVDYDWRDIENSVWLQDVPLRKESIPHDAKAEDFPAQLGRVLHYIHVPEGLRALRVDHPNLPFNAITDLRTKWDFSEVHSYLFFSFPARLTGPQVRVQLVPSIAGKFEGWPAVLRFGHTRLMKAIRQIGARADPEFNKPLGNGQRQGRKLLLECQTSSIGTYTPAWIEEFYLSACGASPEKWLDEGKTKRSKRLDTLIQNDGWRSWKQVKVEGVTIFIFLTLICRRFYFQVYTRSETAVWEKMGRARCSVNAANGPGQSSPDLFSMTQIMILGTFEYASSQGNSASKVLSSKNSGSNSSSDDETEEVKEVNTDYDTSLISWLYVGSHNFTPSAWGNLSGTGFSPVMNVGIMLAFNLSFDEPVRVDHKLRTWRHNTSARSAVRIRSYLMDSEERINEHQRAYIKSLAMTCAEMRGSISRIRLHTPRDKVTTRRPRRLRKRRPANPYKNDLVTTTKTRYSVLDISPHNSEKKDMWDWDSCSTFEPSVEILNYKEEGLDDHESDSTHPELIIRIREAYEYDFLFPGLLSNFIPHVLETIEEVDVECPSIRGRVEALGRPDNMVL</sequence>
<organism evidence="12 13">
    <name type="scientific">Clathrus columnatus</name>
    <dbReference type="NCBI Taxonomy" id="1419009"/>
    <lineage>
        <taxon>Eukaryota</taxon>
        <taxon>Fungi</taxon>
        <taxon>Dikarya</taxon>
        <taxon>Basidiomycota</taxon>
        <taxon>Agaricomycotina</taxon>
        <taxon>Agaricomycetes</taxon>
        <taxon>Phallomycetidae</taxon>
        <taxon>Phallales</taxon>
        <taxon>Clathraceae</taxon>
        <taxon>Clathrus</taxon>
    </lineage>
</organism>
<dbReference type="GO" id="GO:0003697">
    <property type="term" value="F:single-stranded DNA binding"/>
    <property type="evidence" value="ECO:0007669"/>
    <property type="project" value="TreeGrafter"/>
</dbReference>
<evidence type="ECO:0000256" key="6">
    <source>
        <dbReference type="ARBA" id="ARBA00022839"/>
    </source>
</evidence>